<evidence type="ECO:0000313" key="15">
    <source>
        <dbReference type="Proteomes" id="UP000076532"/>
    </source>
</evidence>
<evidence type="ECO:0000256" key="9">
    <source>
        <dbReference type="ARBA" id="ARBA00023004"/>
    </source>
</evidence>
<dbReference type="EMBL" id="KV417531">
    <property type="protein sequence ID" value="KZP23675.1"/>
    <property type="molecule type" value="Genomic_DNA"/>
</dbReference>
<dbReference type="AlphaFoldDB" id="A0A166M634"/>
<dbReference type="Proteomes" id="UP000076532">
    <property type="component" value="Unassembled WGS sequence"/>
</dbReference>
<keyword evidence="3" id="KW-0813">Transport</keyword>
<feature type="region of interest" description="Disordered" evidence="11">
    <location>
        <begin position="1"/>
        <end position="39"/>
    </location>
</feature>
<dbReference type="Gene3D" id="1.20.120.1770">
    <property type="match status" value="1"/>
</dbReference>
<organism evidence="14 15">
    <name type="scientific">Athelia psychrophila</name>
    <dbReference type="NCBI Taxonomy" id="1759441"/>
    <lineage>
        <taxon>Eukaryota</taxon>
        <taxon>Fungi</taxon>
        <taxon>Dikarya</taxon>
        <taxon>Basidiomycota</taxon>
        <taxon>Agaricomycotina</taxon>
        <taxon>Agaricomycetes</taxon>
        <taxon>Agaricomycetidae</taxon>
        <taxon>Atheliales</taxon>
        <taxon>Atheliaceae</taxon>
        <taxon>Athelia</taxon>
    </lineage>
</organism>
<feature type="domain" description="Cytochrome b561" evidence="13">
    <location>
        <begin position="76"/>
        <end position="200"/>
    </location>
</feature>
<evidence type="ECO:0000256" key="1">
    <source>
        <dbReference type="ARBA" id="ARBA00001970"/>
    </source>
</evidence>
<accession>A0A166M634</accession>
<evidence type="ECO:0000256" key="12">
    <source>
        <dbReference type="SAM" id="Phobius"/>
    </source>
</evidence>
<evidence type="ECO:0000259" key="13">
    <source>
        <dbReference type="SMART" id="SM00665"/>
    </source>
</evidence>
<evidence type="ECO:0000256" key="3">
    <source>
        <dbReference type="ARBA" id="ARBA00022448"/>
    </source>
</evidence>
<evidence type="ECO:0000256" key="10">
    <source>
        <dbReference type="ARBA" id="ARBA00023136"/>
    </source>
</evidence>
<feature type="transmembrane region" description="Helical" evidence="12">
    <location>
        <begin position="43"/>
        <end position="64"/>
    </location>
</feature>
<feature type="transmembrane region" description="Helical" evidence="12">
    <location>
        <begin position="183"/>
        <end position="205"/>
    </location>
</feature>
<proteinExistence type="predicted"/>
<dbReference type="GO" id="GO:0016020">
    <property type="term" value="C:membrane"/>
    <property type="evidence" value="ECO:0007669"/>
    <property type="project" value="UniProtKB-SubCell"/>
</dbReference>
<evidence type="ECO:0000256" key="6">
    <source>
        <dbReference type="ARBA" id="ARBA00022723"/>
    </source>
</evidence>
<keyword evidence="7" id="KW-0249">Electron transport</keyword>
<keyword evidence="9" id="KW-0408">Iron</keyword>
<keyword evidence="10 12" id="KW-0472">Membrane</keyword>
<keyword evidence="5 12" id="KW-0812">Transmembrane</keyword>
<protein>
    <recommendedName>
        <fullName evidence="13">Cytochrome b561 domain-containing protein</fullName>
    </recommendedName>
</protein>
<dbReference type="CDD" id="cd08761">
    <property type="entry name" value="Cyt_b561_CYB561D2_like"/>
    <property type="match status" value="1"/>
</dbReference>
<dbReference type="InterPro" id="IPR006593">
    <property type="entry name" value="Cyt_b561/ferric_Rdtase_TM"/>
</dbReference>
<dbReference type="GO" id="GO:0140575">
    <property type="term" value="F:transmembrane monodehydroascorbate reductase activity"/>
    <property type="evidence" value="ECO:0007669"/>
    <property type="project" value="InterPro"/>
</dbReference>
<dbReference type="GO" id="GO:0046872">
    <property type="term" value="F:metal ion binding"/>
    <property type="evidence" value="ECO:0007669"/>
    <property type="project" value="UniProtKB-KW"/>
</dbReference>
<sequence length="243" mass="26530">MQMPTTYSGPPESSEHERLLEDPETLTGRGIQRETDGRKGDTVAKSSAIVAVLVILVTTWAITLSNKPTALGWFALHPTLQTLALVFFTYGILTLQPTADPETKTEGLARHQIAIIVLGFPTIVLGTSFMIYNKVSHAAPHFTTWHSIFGLVAVVWIVLQMLVGAGSLLAGPKGKALYKYHRLSGYLLFPWLLVTVHLAGAWSAWMVGNTSYATSIIVYTVAPAVLVVAVYARMRTSKMNFTT</sequence>
<keyword evidence="4" id="KW-0349">Heme</keyword>
<keyword evidence="15" id="KW-1185">Reference proteome</keyword>
<feature type="transmembrane region" description="Helical" evidence="12">
    <location>
        <begin position="70"/>
        <end position="93"/>
    </location>
</feature>
<evidence type="ECO:0000256" key="2">
    <source>
        <dbReference type="ARBA" id="ARBA00004141"/>
    </source>
</evidence>
<dbReference type="Pfam" id="PF03188">
    <property type="entry name" value="Cytochrom_B561"/>
    <property type="match status" value="1"/>
</dbReference>
<feature type="transmembrane region" description="Helical" evidence="12">
    <location>
        <begin position="113"/>
        <end position="132"/>
    </location>
</feature>
<keyword evidence="8 12" id="KW-1133">Transmembrane helix</keyword>
<reference evidence="14 15" key="1">
    <citation type="journal article" date="2016" name="Mol. Biol. Evol.">
        <title>Comparative Genomics of Early-Diverging Mushroom-Forming Fungi Provides Insights into the Origins of Lignocellulose Decay Capabilities.</title>
        <authorList>
            <person name="Nagy L.G."/>
            <person name="Riley R."/>
            <person name="Tritt A."/>
            <person name="Adam C."/>
            <person name="Daum C."/>
            <person name="Floudas D."/>
            <person name="Sun H."/>
            <person name="Yadav J.S."/>
            <person name="Pangilinan J."/>
            <person name="Larsson K.H."/>
            <person name="Matsuura K."/>
            <person name="Barry K."/>
            <person name="Labutti K."/>
            <person name="Kuo R."/>
            <person name="Ohm R.A."/>
            <person name="Bhattacharya S.S."/>
            <person name="Shirouzu T."/>
            <person name="Yoshinaga Y."/>
            <person name="Martin F.M."/>
            <person name="Grigoriev I.V."/>
            <person name="Hibbett D.S."/>
        </authorList>
    </citation>
    <scope>NUCLEOTIDE SEQUENCE [LARGE SCALE GENOMIC DNA]</scope>
    <source>
        <strain evidence="14 15">CBS 109695</strain>
    </source>
</reference>
<evidence type="ECO:0000256" key="11">
    <source>
        <dbReference type="SAM" id="MobiDB-lite"/>
    </source>
</evidence>
<feature type="transmembrane region" description="Helical" evidence="12">
    <location>
        <begin position="211"/>
        <end position="232"/>
    </location>
</feature>
<gene>
    <name evidence="14" type="ORF">FIBSPDRAFT_858261</name>
</gene>
<evidence type="ECO:0000313" key="14">
    <source>
        <dbReference type="EMBL" id="KZP23675.1"/>
    </source>
</evidence>
<dbReference type="InterPro" id="IPR045150">
    <property type="entry name" value="CYB561D1/2"/>
</dbReference>
<dbReference type="OrthoDB" id="432881at2759"/>
<keyword evidence="6" id="KW-0479">Metal-binding</keyword>
<evidence type="ECO:0000256" key="4">
    <source>
        <dbReference type="ARBA" id="ARBA00022617"/>
    </source>
</evidence>
<name>A0A166M634_9AGAM</name>
<dbReference type="PANTHER" id="PTHR15422">
    <property type="entry name" value="OS05G0565100 PROTEIN"/>
    <property type="match status" value="1"/>
</dbReference>
<evidence type="ECO:0000256" key="8">
    <source>
        <dbReference type="ARBA" id="ARBA00022989"/>
    </source>
</evidence>
<evidence type="ECO:0000256" key="7">
    <source>
        <dbReference type="ARBA" id="ARBA00022982"/>
    </source>
</evidence>
<feature type="transmembrane region" description="Helical" evidence="12">
    <location>
        <begin position="144"/>
        <end position="171"/>
    </location>
</feature>
<dbReference type="PANTHER" id="PTHR15422:SF45">
    <property type="entry name" value="CYTOCHROME B561 DOMAIN-CONTAINING PROTEIN"/>
    <property type="match status" value="1"/>
</dbReference>
<comment type="subcellular location">
    <subcellularLocation>
        <location evidence="2">Membrane</location>
        <topology evidence="2">Multi-pass membrane protein</topology>
    </subcellularLocation>
</comment>
<evidence type="ECO:0000256" key="5">
    <source>
        <dbReference type="ARBA" id="ARBA00022692"/>
    </source>
</evidence>
<dbReference type="STRING" id="436010.A0A166M634"/>
<comment type="cofactor">
    <cofactor evidence="1">
        <name>heme b</name>
        <dbReference type="ChEBI" id="CHEBI:60344"/>
    </cofactor>
</comment>
<dbReference type="SMART" id="SM00665">
    <property type="entry name" value="B561"/>
    <property type="match status" value="1"/>
</dbReference>